<keyword evidence="2" id="KW-0597">Phosphoprotein</keyword>
<dbReference type="GO" id="GO:0000160">
    <property type="term" value="P:phosphorelay signal transduction system"/>
    <property type="evidence" value="ECO:0007669"/>
    <property type="project" value="InterPro"/>
</dbReference>
<dbReference type="AlphaFoldDB" id="A0A4Q0MC72"/>
<dbReference type="EMBL" id="RYFI01000016">
    <property type="protein sequence ID" value="RXF70937.1"/>
    <property type="molecule type" value="Genomic_DNA"/>
</dbReference>
<dbReference type="PRINTS" id="PR00038">
    <property type="entry name" value="HTHLUXR"/>
</dbReference>
<dbReference type="OrthoDB" id="7826527at2"/>
<dbReference type="Gene3D" id="3.40.50.2300">
    <property type="match status" value="1"/>
</dbReference>
<dbReference type="SUPFAM" id="SSF46894">
    <property type="entry name" value="C-terminal effector domain of the bipartite response regulators"/>
    <property type="match status" value="1"/>
</dbReference>
<evidence type="ECO:0000313" key="6">
    <source>
        <dbReference type="Proteomes" id="UP000289708"/>
    </source>
</evidence>
<dbReference type="Pfam" id="PF00196">
    <property type="entry name" value="GerE"/>
    <property type="match status" value="1"/>
</dbReference>
<dbReference type="SUPFAM" id="SSF52172">
    <property type="entry name" value="CheY-like"/>
    <property type="match status" value="1"/>
</dbReference>
<feature type="domain" description="Response regulatory" evidence="4">
    <location>
        <begin position="27"/>
        <end position="142"/>
    </location>
</feature>
<accession>A0A4Q0MC72</accession>
<feature type="modified residue" description="4-aspartylphosphate" evidence="2">
    <location>
        <position position="79"/>
    </location>
</feature>
<evidence type="ECO:0000256" key="1">
    <source>
        <dbReference type="ARBA" id="ARBA00023125"/>
    </source>
</evidence>
<comment type="caution">
    <text evidence="5">The sequence shown here is derived from an EMBL/GenBank/DDBJ whole genome shotgun (WGS) entry which is preliminary data.</text>
</comment>
<gene>
    <name evidence="5" type="ORF">EK403_16140</name>
</gene>
<dbReference type="GO" id="GO:0006355">
    <property type="term" value="P:regulation of DNA-templated transcription"/>
    <property type="evidence" value="ECO:0007669"/>
    <property type="project" value="InterPro"/>
</dbReference>
<reference evidence="5 6" key="1">
    <citation type="submission" date="2018-12" db="EMBL/GenBank/DDBJ databases">
        <title>bacterium Hansschlegelia zhihuaiae S113.</title>
        <authorList>
            <person name="He J."/>
        </authorList>
    </citation>
    <scope>NUCLEOTIDE SEQUENCE [LARGE SCALE GENOMIC DNA]</scope>
    <source>
        <strain evidence="5 6">S 113</strain>
    </source>
</reference>
<feature type="domain" description="HTH luxR-type" evidence="3">
    <location>
        <begin position="184"/>
        <end position="249"/>
    </location>
</feature>
<evidence type="ECO:0000256" key="2">
    <source>
        <dbReference type="PROSITE-ProRule" id="PRU00169"/>
    </source>
</evidence>
<dbReference type="GO" id="GO:0003677">
    <property type="term" value="F:DNA binding"/>
    <property type="evidence" value="ECO:0007669"/>
    <property type="project" value="UniProtKB-KW"/>
</dbReference>
<dbReference type="CDD" id="cd06170">
    <property type="entry name" value="LuxR_C_like"/>
    <property type="match status" value="1"/>
</dbReference>
<evidence type="ECO:0000259" key="3">
    <source>
        <dbReference type="PROSITE" id="PS50043"/>
    </source>
</evidence>
<dbReference type="PANTHER" id="PTHR45566:SF1">
    <property type="entry name" value="HTH-TYPE TRANSCRIPTIONAL REGULATOR YHJB-RELATED"/>
    <property type="match status" value="1"/>
</dbReference>
<dbReference type="PANTHER" id="PTHR45566">
    <property type="entry name" value="HTH-TYPE TRANSCRIPTIONAL REGULATOR YHJB-RELATED"/>
    <property type="match status" value="1"/>
</dbReference>
<keyword evidence="6" id="KW-1185">Reference proteome</keyword>
<dbReference type="SMART" id="SM00421">
    <property type="entry name" value="HTH_LUXR"/>
    <property type="match status" value="1"/>
</dbReference>
<dbReference type="InterPro" id="IPR011006">
    <property type="entry name" value="CheY-like_superfamily"/>
</dbReference>
<evidence type="ECO:0000259" key="4">
    <source>
        <dbReference type="PROSITE" id="PS50110"/>
    </source>
</evidence>
<organism evidence="5 6">
    <name type="scientific">Hansschlegelia zhihuaiae</name>
    <dbReference type="NCBI Taxonomy" id="405005"/>
    <lineage>
        <taxon>Bacteria</taxon>
        <taxon>Pseudomonadati</taxon>
        <taxon>Pseudomonadota</taxon>
        <taxon>Alphaproteobacteria</taxon>
        <taxon>Hyphomicrobiales</taxon>
        <taxon>Methylopilaceae</taxon>
        <taxon>Hansschlegelia</taxon>
    </lineage>
</organism>
<dbReference type="Gene3D" id="1.10.10.10">
    <property type="entry name" value="Winged helix-like DNA-binding domain superfamily/Winged helix DNA-binding domain"/>
    <property type="match status" value="1"/>
</dbReference>
<dbReference type="PROSITE" id="PS50043">
    <property type="entry name" value="HTH_LUXR_2"/>
    <property type="match status" value="1"/>
</dbReference>
<dbReference type="PROSITE" id="PS00622">
    <property type="entry name" value="HTH_LUXR_1"/>
    <property type="match status" value="1"/>
</dbReference>
<sequence>MLRTAWKSWDASRSQLQRGRNMSRITTTYILCQTALLRDGMRRILADTSYRVAGADRCLESLRASPPDTRPLLFIVFVDGQTGGSSVTVRAIKEYFPSSKIVVLAAACDSDDLIQAFRLGATGYLINTITASALVKSFDVVMADGIVLPSMTLPLFGESAPRSGATAEQVAHHPVAVLAPIAGDRSHLPTLSAREALILQALVTGDSNKHIARKLNIAEATVKVHVKAILRKVRVRNRTQAAIWAMNNGQASEAGYARSETRDVEFPAPHAALLASVDAPPVVSNRVLPELSERHLVTMRAGHVA</sequence>
<name>A0A4Q0MC72_9HYPH</name>
<keyword evidence="1" id="KW-0238">DNA-binding</keyword>
<proteinExistence type="predicted"/>
<dbReference type="InterPro" id="IPR001789">
    <property type="entry name" value="Sig_transdc_resp-reg_receiver"/>
</dbReference>
<dbReference type="InterPro" id="IPR036388">
    <property type="entry name" value="WH-like_DNA-bd_sf"/>
</dbReference>
<dbReference type="InterPro" id="IPR051015">
    <property type="entry name" value="EvgA-like"/>
</dbReference>
<dbReference type="InterPro" id="IPR000792">
    <property type="entry name" value="Tscrpt_reg_LuxR_C"/>
</dbReference>
<dbReference type="InterPro" id="IPR016032">
    <property type="entry name" value="Sig_transdc_resp-reg_C-effctor"/>
</dbReference>
<dbReference type="Proteomes" id="UP000289708">
    <property type="component" value="Unassembled WGS sequence"/>
</dbReference>
<evidence type="ECO:0000313" key="5">
    <source>
        <dbReference type="EMBL" id="RXF70937.1"/>
    </source>
</evidence>
<protein>
    <submittedName>
        <fullName evidence="5">Response regulator transcription factor</fullName>
    </submittedName>
</protein>
<dbReference type="PROSITE" id="PS50110">
    <property type="entry name" value="RESPONSE_REGULATORY"/>
    <property type="match status" value="1"/>
</dbReference>